<accession>A0A392QXL8</accession>
<proteinExistence type="predicted"/>
<reference evidence="1 2" key="1">
    <citation type="journal article" date="2018" name="Front. Plant Sci.">
        <title>Red Clover (Trifolium pratense) and Zigzag Clover (T. medium) - A Picture of Genomic Similarities and Differences.</title>
        <authorList>
            <person name="Dluhosova J."/>
            <person name="Istvanek J."/>
            <person name="Nedelnik J."/>
            <person name="Repkova J."/>
        </authorList>
    </citation>
    <scope>NUCLEOTIDE SEQUENCE [LARGE SCALE GENOMIC DNA]</scope>
    <source>
        <strain evidence="2">cv. 10/8</strain>
        <tissue evidence="1">Leaf</tissue>
    </source>
</reference>
<dbReference type="GO" id="GO:0003964">
    <property type="term" value="F:RNA-directed DNA polymerase activity"/>
    <property type="evidence" value="ECO:0007669"/>
    <property type="project" value="UniProtKB-KW"/>
</dbReference>
<dbReference type="AlphaFoldDB" id="A0A392QXL8"/>
<sequence length="65" mass="7106">MSVLVNGSPTEEINIQRGLKQGDPLAPFLYLLVAEGLGGLMKKAVEMHRFKGFEVGQQNVVISHL</sequence>
<organism evidence="1 2">
    <name type="scientific">Trifolium medium</name>
    <dbReference type="NCBI Taxonomy" id="97028"/>
    <lineage>
        <taxon>Eukaryota</taxon>
        <taxon>Viridiplantae</taxon>
        <taxon>Streptophyta</taxon>
        <taxon>Embryophyta</taxon>
        <taxon>Tracheophyta</taxon>
        <taxon>Spermatophyta</taxon>
        <taxon>Magnoliopsida</taxon>
        <taxon>eudicotyledons</taxon>
        <taxon>Gunneridae</taxon>
        <taxon>Pentapetalae</taxon>
        <taxon>rosids</taxon>
        <taxon>fabids</taxon>
        <taxon>Fabales</taxon>
        <taxon>Fabaceae</taxon>
        <taxon>Papilionoideae</taxon>
        <taxon>50 kb inversion clade</taxon>
        <taxon>NPAAA clade</taxon>
        <taxon>Hologalegina</taxon>
        <taxon>IRL clade</taxon>
        <taxon>Trifolieae</taxon>
        <taxon>Trifolium</taxon>
    </lineage>
</organism>
<keyword evidence="1" id="KW-0695">RNA-directed DNA polymerase</keyword>
<keyword evidence="1" id="KW-0808">Transferase</keyword>
<protein>
    <submittedName>
        <fullName evidence="1">Putative non-LTR retroelement reverse transcriptase</fullName>
    </submittedName>
</protein>
<evidence type="ECO:0000313" key="2">
    <source>
        <dbReference type="Proteomes" id="UP000265520"/>
    </source>
</evidence>
<evidence type="ECO:0000313" key="1">
    <source>
        <dbReference type="EMBL" id="MCI28787.1"/>
    </source>
</evidence>
<dbReference type="Proteomes" id="UP000265520">
    <property type="component" value="Unassembled WGS sequence"/>
</dbReference>
<comment type="caution">
    <text evidence="1">The sequence shown here is derived from an EMBL/GenBank/DDBJ whole genome shotgun (WGS) entry which is preliminary data.</text>
</comment>
<keyword evidence="1" id="KW-0548">Nucleotidyltransferase</keyword>
<keyword evidence="2" id="KW-1185">Reference proteome</keyword>
<name>A0A392QXL8_9FABA</name>
<feature type="non-terminal residue" evidence="1">
    <location>
        <position position="65"/>
    </location>
</feature>
<dbReference type="EMBL" id="LXQA010168033">
    <property type="protein sequence ID" value="MCI28787.1"/>
    <property type="molecule type" value="Genomic_DNA"/>
</dbReference>